<proteinExistence type="predicted"/>
<sequence length="259" mass="28841">MCARPKRADINNKRRESCAWENNIQEVPPGDWPLTGMGEEANSTLFRSGTSVNFFPPQLSIFIARFHSKNRIPPPPPSRKGNSSGDFLRRGLASAYRNFRSISIRKPPLGLFCSPIHPFLRLSVGRIDSSSRGCLAAVLFSLDGGAALNYQPLALSPPDEPIHLCFKEREKEGRRRVAAARSPAIRSEHSRFEARAWVHTGRNPSRLRPQHLPKSEKGSKQPFGIPRHQINLVMSIPGSPHPLFAFFALELLSAPLCVP</sequence>
<dbReference type="EMBL" id="JBFXLT010000061">
    <property type="protein sequence ID" value="KAL2811186.1"/>
    <property type="molecule type" value="Genomic_DNA"/>
</dbReference>
<name>A0ABR4H6V1_9EURO</name>
<organism evidence="2 3">
    <name type="scientific">Aspergillus granulosus</name>
    <dbReference type="NCBI Taxonomy" id="176169"/>
    <lineage>
        <taxon>Eukaryota</taxon>
        <taxon>Fungi</taxon>
        <taxon>Dikarya</taxon>
        <taxon>Ascomycota</taxon>
        <taxon>Pezizomycotina</taxon>
        <taxon>Eurotiomycetes</taxon>
        <taxon>Eurotiomycetidae</taxon>
        <taxon>Eurotiales</taxon>
        <taxon>Aspergillaceae</taxon>
        <taxon>Aspergillus</taxon>
        <taxon>Aspergillus subgen. Nidulantes</taxon>
    </lineage>
</organism>
<feature type="region of interest" description="Disordered" evidence="1">
    <location>
        <begin position="203"/>
        <end position="224"/>
    </location>
</feature>
<reference evidence="2 3" key="1">
    <citation type="submission" date="2024-07" db="EMBL/GenBank/DDBJ databases">
        <title>Section-level genome sequencing and comparative genomics of Aspergillus sections Usti and Cavernicolus.</title>
        <authorList>
            <consortium name="Lawrence Berkeley National Laboratory"/>
            <person name="Nybo J.L."/>
            <person name="Vesth T.C."/>
            <person name="Theobald S."/>
            <person name="Frisvad J.C."/>
            <person name="Larsen T.O."/>
            <person name="Kjaerboelling I."/>
            <person name="Rothschild-Mancinelli K."/>
            <person name="Lyhne E.K."/>
            <person name="Kogle M.E."/>
            <person name="Barry K."/>
            <person name="Clum A."/>
            <person name="Na H."/>
            <person name="Ledsgaard L."/>
            <person name="Lin J."/>
            <person name="Lipzen A."/>
            <person name="Kuo A."/>
            <person name="Riley R."/>
            <person name="Mondo S."/>
            <person name="Labutti K."/>
            <person name="Haridas S."/>
            <person name="Pangalinan J."/>
            <person name="Salamov A.A."/>
            <person name="Simmons B.A."/>
            <person name="Magnuson J.K."/>
            <person name="Chen J."/>
            <person name="Drula E."/>
            <person name="Henrissat B."/>
            <person name="Wiebenga A."/>
            <person name="Lubbers R.J."/>
            <person name="Gomes A.C."/>
            <person name="Makela M.R."/>
            <person name="Stajich J."/>
            <person name="Grigoriev I.V."/>
            <person name="Mortensen U.H."/>
            <person name="De Vries R.P."/>
            <person name="Baker S.E."/>
            <person name="Andersen M.R."/>
        </authorList>
    </citation>
    <scope>NUCLEOTIDE SEQUENCE [LARGE SCALE GENOMIC DNA]</scope>
    <source>
        <strain evidence="2 3">CBS 588.65</strain>
    </source>
</reference>
<keyword evidence="3" id="KW-1185">Reference proteome</keyword>
<comment type="caution">
    <text evidence="2">The sequence shown here is derived from an EMBL/GenBank/DDBJ whole genome shotgun (WGS) entry which is preliminary data.</text>
</comment>
<protein>
    <submittedName>
        <fullName evidence="2">Uncharacterized protein</fullName>
    </submittedName>
</protein>
<accession>A0ABR4H6V1</accession>
<evidence type="ECO:0000313" key="3">
    <source>
        <dbReference type="Proteomes" id="UP001610334"/>
    </source>
</evidence>
<dbReference type="Proteomes" id="UP001610334">
    <property type="component" value="Unassembled WGS sequence"/>
</dbReference>
<evidence type="ECO:0000256" key="1">
    <source>
        <dbReference type="SAM" id="MobiDB-lite"/>
    </source>
</evidence>
<gene>
    <name evidence="2" type="ORF">BJX63DRAFT_287630</name>
</gene>
<evidence type="ECO:0000313" key="2">
    <source>
        <dbReference type="EMBL" id="KAL2811186.1"/>
    </source>
</evidence>